<dbReference type="Proteomes" id="UP000181898">
    <property type="component" value="Chromosome"/>
</dbReference>
<dbReference type="AlphaFoldDB" id="A0A1L3JJK4"/>
<dbReference type="STRING" id="1850252.LPB136_08215"/>
<gene>
    <name evidence="2" type="ORF">LPB136_08215</name>
</gene>
<evidence type="ECO:0000313" key="3">
    <source>
        <dbReference type="Proteomes" id="UP000181898"/>
    </source>
</evidence>
<feature type="transmembrane region" description="Helical" evidence="1">
    <location>
        <begin position="7"/>
        <end position="27"/>
    </location>
</feature>
<organism evidence="2 3">
    <name type="scientific">Tenacibaculum todarodis</name>
    <dbReference type="NCBI Taxonomy" id="1850252"/>
    <lineage>
        <taxon>Bacteria</taxon>
        <taxon>Pseudomonadati</taxon>
        <taxon>Bacteroidota</taxon>
        <taxon>Flavobacteriia</taxon>
        <taxon>Flavobacteriales</taxon>
        <taxon>Flavobacteriaceae</taxon>
        <taxon>Tenacibaculum</taxon>
    </lineage>
</organism>
<evidence type="ECO:0000256" key="1">
    <source>
        <dbReference type="SAM" id="Phobius"/>
    </source>
</evidence>
<accession>A0A1L3JJK4</accession>
<feature type="transmembrane region" description="Helical" evidence="1">
    <location>
        <begin position="47"/>
        <end position="66"/>
    </location>
</feature>
<dbReference type="KEGG" id="ten:LPB136_08215"/>
<evidence type="ECO:0000313" key="2">
    <source>
        <dbReference type="EMBL" id="APG65335.1"/>
    </source>
</evidence>
<keyword evidence="1" id="KW-1133">Transmembrane helix</keyword>
<reference evidence="2" key="1">
    <citation type="submission" date="2016-11" db="EMBL/GenBank/DDBJ databases">
        <title>Tenacibaculum sp. LPB0136, isolated from marine environment.</title>
        <authorList>
            <person name="Kim E."/>
            <person name="Yi H."/>
        </authorList>
    </citation>
    <scope>NUCLEOTIDE SEQUENCE [LARGE SCALE GENOMIC DNA]</scope>
    <source>
        <strain evidence="2">LPB0136</strain>
    </source>
</reference>
<keyword evidence="1" id="KW-0812">Transmembrane</keyword>
<dbReference type="EMBL" id="CP018155">
    <property type="protein sequence ID" value="APG65335.1"/>
    <property type="molecule type" value="Genomic_DNA"/>
</dbReference>
<keyword evidence="3" id="KW-1185">Reference proteome</keyword>
<dbReference type="RefSeq" id="WP_072555859.1">
    <property type="nucleotide sequence ID" value="NZ_CP018155.1"/>
</dbReference>
<protein>
    <submittedName>
        <fullName evidence="2">Uncharacterized protein</fullName>
    </submittedName>
</protein>
<sequence>MGAITKEVLIGVLISVFATCCGLYIYLQYVSRFGFYETIDMIFKGDVLGPVIALASIPNLFVFLIFIKKKQDYRARGVLLTTIVTALFTLILKFI</sequence>
<dbReference type="OrthoDB" id="1362378at2"/>
<feature type="transmembrane region" description="Helical" evidence="1">
    <location>
        <begin position="78"/>
        <end position="94"/>
    </location>
</feature>
<keyword evidence="1" id="KW-0472">Membrane</keyword>
<proteinExistence type="predicted"/>
<name>A0A1L3JJK4_9FLAO</name>